<sequence length="45" mass="5083">MGYVGKEIQIPCIWISDDGHTSVGRPHGSLLFPHWSCTFLQMSLH</sequence>
<gene>
    <name evidence="1" type="ORF">PVAP13_8KG057436</name>
</gene>
<protein>
    <submittedName>
        <fullName evidence="1">Uncharacterized protein</fullName>
    </submittedName>
</protein>
<dbReference type="AlphaFoldDB" id="A0A8T0PIB9"/>
<comment type="caution">
    <text evidence="1">The sequence shown here is derived from an EMBL/GenBank/DDBJ whole genome shotgun (WGS) entry which is preliminary data.</text>
</comment>
<evidence type="ECO:0000313" key="1">
    <source>
        <dbReference type="EMBL" id="KAG2560379.1"/>
    </source>
</evidence>
<evidence type="ECO:0000313" key="2">
    <source>
        <dbReference type="Proteomes" id="UP000823388"/>
    </source>
</evidence>
<name>A0A8T0PIB9_PANVG</name>
<keyword evidence="2" id="KW-1185">Reference proteome</keyword>
<accession>A0A8T0PIB9</accession>
<dbReference type="Proteomes" id="UP000823388">
    <property type="component" value="Chromosome 8K"/>
</dbReference>
<organism evidence="1 2">
    <name type="scientific">Panicum virgatum</name>
    <name type="common">Blackwell switchgrass</name>
    <dbReference type="NCBI Taxonomy" id="38727"/>
    <lineage>
        <taxon>Eukaryota</taxon>
        <taxon>Viridiplantae</taxon>
        <taxon>Streptophyta</taxon>
        <taxon>Embryophyta</taxon>
        <taxon>Tracheophyta</taxon>
        <taxon>Spermatophyta</taxon>
        <taxon>Magnoliopsida</taxon>
        <taxon>Liliopsida</taxon>
        <taxon>Poales</taxon>
        <taxon>Poaceae</taxon>
        <taxon>PACMAD clade</taxon>
        <taxon>Panicoideae</taxon>
        <taxon>Panicodae</taxon>
        <taxon>Paniceae</taxon>
        <taxon>Panicinae</taxon>
        <taxon>Panicum</taxon>
        <taxon>Panicum sect. Hiantes</taxon>
    </lineage>
</organism>
<reference evidence="1" key="1">
    <citation type="submission" date="2020-05" db="EMBL/GenBank/DDBJ databases">
        <title>WGS assembly of Panicum virgatum.</title>
        <authorList>
            <person name="Lovell J.T."/>
            <person name="Jenkins J."/>
            <person name="Shu S."/>
            <person name="Juenger T.E."/>
            <person name="Schmutz J."/>
        </authorList>
    </citation>
    <scope>NUCLEOTIDE SEQUENCE</scope>
    <source>
        <strain evidence="1">AP13</strain>
    </source>
</reference>
<proteinExistence type="predicted"/>
<dbReference type="EMBL" id="CM029051">
    <property type="protein sequence ID" value="KAG2560379.1"/>
    <property type="molecule type" value="Genomic_DNA"/>
</dbReference>